<name>A0A2J5PSQ4_9ENTR</name>
<reference evidence="2 3" key="2">
    <citation type="submission" date="2018-01" db="EMBL/GenBank/DDBJ databases">
        <title>Genomic study of Klebsiella pneumoniae.</title>
        <authorList>
            <person name="Yang Y."/>
            <person name="Bicalho R."/>
        </authorList>
    </citation>
    <scope>NUCLEOTIDE SEQUENCE [LARGE SCALE GENOMIC DNA]</scope>
    <source>
        <strain evidence="2 3">A10</strain>
    </source>
</reference>
<feature type="chain" id="PRO_5014392625" evidence="1">
    <location>
        <begin position="24"/>
        <end position="115"/>
    </location>
</feature>
<organism evidence="2 3">
    <name type="scientific">Klebsiella michiganensis</name>
    <dbReference type="NCBI Taxonomy" id="1134687"/>
    <lineage>
        <taxon>Bacteria</taxon>
        <taxon>Pseudomonadati</taxon>
        <taxon>Pseudomonadota</taxon>
        <taxon>Gammaproteobacteria</taxon>
        <taxon>Enterobacterales</taxon>
        <taxon>Enterobacteriaceae</taxon>
        <taxon>Klebsiella/Raoultella group</taxon>
        <taxon>Klebsiella</taxon>
    </lineage>
</organism>
<dbReference type="EMBL" id="PIDR01000427">
    <property type="protein sequence ID" value="PLO69116.1"/>
    <property type="molecule type" value="Genomic_DNA"/>
</dbReference>
<dbReference type="AlphaFoldDB" id="A0A2J5PSQ4"/>
<proteinExistence type="predicted"/>
<evidence type="ECO:0000313" key="2">
    <source>
        <dbReference type="EMBL" id="PLO69116.1"/>
    </source>
</evidence>
<accession>A0A2J5PSQ4</accession>
<comment type="caution">
    <text evidence="2">The sequence shown here is derived from an EMBL/GenBank/DDBJ whole genome shotgun (WGS) entry which is preliminary data.</text>
</comment>
<dbReference type="RefSeq" id="WP_049593971.1">
    <property type="nucleotide sequence ID" value="NZ_CAXLPK010000002.1"/>
</dbReference>
<evidence type="ECO:0000313" key="3">
    <source>
        <dbReference type="Proteomes" id="UP000234667"/>
    </source>
</evidence>
<gene>
    <name evidence="2" type="ORF">CWN49_15030</name>
</gene>
<dbReference type="Proteomes" id="UP000234667">
    <property type="component" value="Unassembled WGS sequence"/>
</dbReference>
<sequence>MKLCRIVILTVVLTGGMPGAVQAETCRAATAAAAGRDAGYEQARKAADAWADREGQASDILQDCLSGIRDISVTLPSFPSLADLINQAINKVCRAAVDKVNDTLPSDIDPWPELK</sequence>
<feature type="signal peptide" evidence="1">
    <location>
        <begin position="1"/>
        <end position="23"/>
    </location>
</feature>
<reference evidence="2 3" key="1">
    <citation type="submission" date="2017-11" db="EMBL/GenBank/DDBJ databases">
        <authorList>
            <person name="Han C.G."/>
        </authorList>
    </citation>
    <scope>NUCLEOTIDE SEQUENCE [LARGE SCALE GENOMIC DNA]</scope>
    <source>
        <strain evidence="2 3">A10</strain>
    </source>
</reference>
<evidence type="ECO:0000256" key="1">
    <source>
        <dbReference type="SAM" id="SignalP"/>
    </source>
</evidence>
<keyword evidence="1" id="KW-0732">Signal</keyword>
<protein>
    <submittedName>
        <fullName evidence="2">Conjugal transfer protein</fullName>
    </submittedName>
</protein>